<dbReference type="PANTHER" id="PTHR11102:SF160">
    <property type="entry name" value="ERAD-ASSOCIATED E3 UBIQUITIN-PROTEIN LIGASE COMPONENT HRD3"/>
    <property type="match status" value="1"/>
</dbReference>
<reference evidence="2 3" key="1">
    <citation type="submission" date="2019-03" db="EMBL/GenBank/DDBJ databases">
        <title>Genomic analyses of the natural microbiome of Caenorhabditis elegans.</title>
        <authorList>
            <person name="Samuel B."/>
        </authorList>
    </citation>
    <scope>NUCLEOTIDE SEQUENCE [LARGE SCALE GENOMIC DNA]</scope>
    <source>
        <strain evidence="2 3">JUb89</strain>
    </source>
</reference>
<evidence type="ECO:0000313" key="3">
    <source>
        <dbReference type="Proteomes" id="UP000294963"/>
    </source>
</evidence>
<dbReference type="Gene3D" id="1.25.40.10">
    <property type="entry name" value="Tetratricopeptide repeat domain"/>
    <property type="match status" value="1"/>
</dbReference>
<name>A0A4R1XRW6_ACICA</name>
<dbReference type="InterPro" id="IPR011990">
    <property type="entry name" value="TPR-like_helical_dom_sf"/>
</dbReference>
<keyword evidence="1" id="KW-0732">Signal</keyword>
<keyword evidence="3" id="KW-1185">Reference proteome</keyword>
<gene>
    <name evidence="2" type="ORF">EC844_110115</name>
</gene>
<dbReference type="SMART" id="SM00671">
    <property type="entry name" value="SEL1"/>
    <property type="match status" value="3"/>
</dbReference>
<proteinExistence type="predicted"/>
<accession>A0A4R1XRW6</accession>
<comment type="caution">
    <text evidence="2">The sequence shown here is derived from an EMBL/GenBank/DDBJ whole genome shotgun (WGS) entry which is preliminary data.</text>
</comment>
<dbReference type="AlphaFoldDB" id="A0A4R1XRW6"/>
<evidence type="ECO:0008006" key="4">
    <source>
        <dbReference type="Google" id="ProtNLM"/>
    </source>
</evidence>
<sequence length="163" mass="18331">MKINSRLYILVFLFSLNSQHVLANSEYEQLKADAQIGDVRAQSQMGDVFLFGEFEHNVDYQKALMWYSKAADQDDAKSQYNLAIMYLNGFGTQKNAVKAVEYYRAAALQGDPDSQLQLAIRYLQGEGVDKNLILAKEWLLKAQAAGNAEASEYLKSLGFSIKD</sequence>
<protein>
    <recommendedName>
        <fullName evidence="4">Sel1 repeat family protein</fullName>
    </recommendedName>
</protein>
<organism evidence="2 3">
    <name type="scientific">Acinetobacter calcoaceticus</name>
    <dbReference type="NCBI Taxonomy" id="471"/>
    <lineage>
        <taxon>Bacteria</taxon>
        <taxon>Pseudomonadati</taxon>
        <taxon>Pseudomonadota</taxon>
        <taxon>Gammaproteobacteria</taxon>
        <taxon>Moraxellales</taxon>
        <taxon>Moraxellaceae</taxon>
        <taxon>Acinetobacter</taxon>
        <taxon>Acinetobacter calcoaceticus/baumannii complex</taxon>
    </lineage>
</organism>
<dbReference type="OrthoDB" id="6429934at2"/>
<feature type="signal peptide" evidence="1">
    <location>
        <begin position="1"/>
        <end position="23"/>
    </location>
</feature>
<dbReference type="SUPFAM" id="SSF81901">
    <property type="entry name" value="HCP-like"/>
    <property type="match status" value="1"/>
</dbReference>
<dbReference type="EMBL" id="SLVJ01000010">
    <property type="protein sequence ID" value="TCM67074.1"/>
    <property type="molecule type" value="Genomic_DNA"/>
</dbReference>
<dbReference type="Pfam" id="PF08238">
    <property type="entry name" value="Sel1"/>
    <property type="match status" value="3"/>
</dbReference>
<evidence type="ECO:0000256" key="1">
    <source>
        <dbReference type="SAM" id="SignalP"/>
    </source>
</evidence>
<dbReference type="PANTHER" id="PTHR11102">
    <property type="entry name" value="SEL-1-LIKE PROTEIN"/>
    <property type="match status" value="1"/>
</dbReference>
<dbReference type="InterPro" id="IPR050767">
    <property type="entry name" value="Sel1_AlgK"/>
</dbReference>
<feature type="chain" id="PRO_5020219354" description="Sel1 repeat family protein" evidence="1">
    <location>
        <begin position="24"/>
        <end position="163"/>
    </location>
</feature>
<dbReference type="Proteomes" id="UP000294963">
    <property type="component" value="Unassembled WGS sequence"/>
</dbReference>
<evidence type="ECO:0000313" key="2">
    <source>
        <dbReference type="EMBL" id="TCM67074.1"/>
    </source>
</evidence>
<dbReference type="InterPro" id="IPR006597">
    <property type="entry name" value="Sel1-like"/>
</dbReference>